<organism evidence="4 5">
    <name type="scientific">Miscanthus lutarioriparius</name>
    <dbReference type="NCBI Taxonomy" id="422564"/>
    <lineage>
        <taxon>Eukaryota</taxon>
        <taxon>Viridiplantae</taxon>
        <taxon>Streptophyta</taxon>
        <taxon>Embryophyta</taxon>
        <taxon>Tracheophyta</taxon>
        <taxon>Spermatophyta</taxon>
        <taxon>Magnoliopsida</taxon>
        <taxon>Liliopsida</taxon>
        <taxon>Poales</taxon>
        <taxon>Poaceae</taxon>
        <taxon>PACMAD clade</taxon>
        <taxon>Panicoideae</taxon>
        <taxon>Andropogonodae</taxon>
        <taxon>Andropogoneae</taxon>
        <taxon>Saccharinae</taxon>
        <taxon>Miscanthus</taxon>
    </lineage>
</organism>
<gene>
    <name evidence="4" type="ORF">NCGR_LOCUS23259</name>
</gene>
<feature type="domain" description="CCHC-type" evidence="3">
    <location>
        <begin position="297"/>
        <end position="310"/>
    </location>
</feature>
<dbReference type="PANTHER" id="PTHR37610:SF40">
    <property type="entry name" value="OS01G0909600 PROTEIN"/>
    <property type="match status" value="1"/>
</dbReference>
<keyword evidence="1" id="KW-0479">Metal-binding</keyword>
<feature type="compositionally biased region" description="Basic residues" evidence="2">
    <location>
        <begin position="325"/>
        <end position="334"/>
    </location>
</feature>
<keyword evidence="1" id="KW-0862">Zinc</keyword>
<comment type="caution">
    <text evidence="4">The sequence shown here is derived from an EMBL/GenBank/DDBJ whole genome shotgun (WGS) entry which is preliminary data.</text>
</comment>
<dbReference type="OrthoDB" id="682732at2759"/>
<dbReference type="GO" id="GO:0008270">
    <property type="term" value="F:zinc ion binding"/>
    <property type="evidence" value="ECO:0007669"/>
    <property type="project" value="UniProtKB-KW"/>
</dbReference>
<evidence type="ECO:0000256" key="1">
    <source>
        <dbReference type="PROSITE-ProRule" id="PRU00047"/>
    </source>
</evidence>
<evidence type="ECO:0000313" key="4">
    <source>
        <dbReference type="EMBL" id="CAD6234841.1"/>
    </source>
</evidence>
<name>A0A811NUL5_9POAL</name>
<dbReference type="Proteomes" id="UP000604825">
    <property type="component" value="Unassembled WGS sequence"/>
</dbReference>
<feature type="compositionally biased region" description="Low complexity" evidence="2">
    <location>
        <begin position="338"/>
        <end position="349"/>
    </location>
</feature>
<feature type="region of interest" description="Disordered" evidence="2">
    <location>
        <begin position="325"/>
        <end position="349"/>
    </location>
</feature>
<feature type="region of interest" description="Disordered" evidence="2">
    <location>
        <begin position="378"/>
        <end position="406"/>
    </location>
</feature>
<dbReference type="EMBL" id="CAJGYO010000006">
    <property type="protein sequence ID" value="CAD6234841.1"/>
    <property type="molecule type" value="Genomic_DNA"/>
</dbReference>
<dbReference type="Pfam" id="PF14223">
    <property type="entry name" value="Retrotran_gag_2"/>
    <property type="match status" value="1"/>
</dbReference>
<keyword evidence="5" id="KW-1185">Reference proteome</keyword>
<evidence type="ECO:0000259" key="3">
    <source>
        <dbReference type="PROSITE" id="PS50158"/>
    </source>
</evidence>
<keyword evidence="1" id="KW-0863">Zinc-finger</keyword>
<protein>
    <recommendedName>
        <fullName evidence="3">CCHC-type domain-containing protein</fullName>
    </recommendedName>
</protein>
<dbReference type="GO" id="GO:0003676">
    <property type="term" value="F:nucleic acid binding"/>
    <property type="evidence" value="ECO:0007669"/>
    <property type="project" value="InterPro"/>
</dbReference>
<dbReference type="PROSITE" id="PS50158">
    <property type="entry name" value="ZF_CCHC"/>
    <property type="match status" value="1"/>
</dbReference>
<evidence type="ECO:0000313" key="5">
    <source>
        <dbReference type="Proteomes" id="UP000604825"/>
    </source>
</evidence>
<accession>A0A811NUL5</accession>
<dbReference type="InterPro" id="IPR001878">
    <property type="entry name" value="Znf_CCHC"/>
</dbReference>
<sequence>MASPDEPAVDASNNNIDDSHVDELQVAPRYNLRDRSTIHPEEKYGFPQVHAVVDEPSTYQEASQILEWQLAMSEELAALDQGPNYPEWAFCVETALRGHGLLHHLTDNAPKPKEDGSNATAVKDWGINDGKVMAAMVNSTKQSLIMSLSKFKTAKAIWENLKQRYVQDSGALLHSLMQQTHVIEQNDMSIDEYYSAFDRLMGSLTSMVPECSADSCPAHKFIEKFFTYRFVMGVRAEYDSIRTRLLHSSSDLTMANALSDLLAEETRLKSLSATVSHGVLAASRRTSAPNSTSAEPCKHCGRTGHLSENCFSHHPEKLAEYRARRAAHGGRGRGRGTGSTPRGSVSVATSSTVSAPSAWVLDSGASFHVTSDQSQLVACKPVPDGASVQTADGPSQRESDWDWPSP</sequence>
<proteinExistence type="predicted"/>
<evidence type="ECO:0000256" key="2">
    <source>
        <dbReference type="SAM" id="MobiDB-lite"/>
    </source>
</evidence>
<reference evidence="4" key="1">
    <citation type="submission" date="2020-10" db="EMBL/GenBank/DDBJ databases">
        <authorList>
            <person name="Han B."/>
            <person name="Lu T."/>
            <person name="Zhao Q."/>
            <person name="Huang X."/>
            <person name="Zhao Y."/>
        </authorList>
    </citation>
    <scope>NUCLEOTIDE SEQUENCE</scope>
</reference>
<dbReference type="PANTHER" id="PTHR37610">
    <property type="entry name" value="CCHC-TYPE DOMAIN-CONTAINING PROTEIN"/>
    <property type="match status" value="1"/>
</dbReference>
<feature type="region of interest" description="Disordered" evidence="2">
    <location>
        <begin position="1"/>
        <end position="23"/>
    </location>
</feature>
<dbReference type="AlphaFoldDB" id="A0A811NUL5"/>